<dbReference type="PANTHER" id="PTHR40111">
    <property type="entry name" value="CEPHALOSPORIN-C DEACETYLASE"/>
    <property type="match status" value="1"/>
</dbReference>
<organism evidence="2 3">
    <name type="scientific">Methylomonas rapida</name>
    <dbReference type="NCBI Taxonomy" id="2963939"/>
    <lineage>
        <taxon>Bacteria</taxon>
        <taxon>Pseudomonadati</taxon>
        <taxon>Pseudomonadota</taxon>
        <taxon>Gammaproteobacteria</taxon>
        <taxon>Methylococcales</taxon>
        <taxon>Methylococcaceae</taxon>
        <taxon>Methylomonas</taxon>
    </lineage>
</organism>
<dbReference type="RefSeq" id="WP_269022820.1">
    <property type="nucleotide sequence ID" value="NZ_CP113517.1"/>
</dbReference>
<dbReference type="InterPro" id="IPR029058">
    <property type="entry name" value="AB_hydrolase_fold"/>
</dbReference>
<dbReference type="InterPro" id="IPR039069">
    <property type="entry name" value="CE7"/>
</dbReference>
<gene>
    <name evidence="2" type="ORF">NM686_009955</name>
</gene>
<evidence type="ECO:0000313" key="2">
    <source>
        <dbReference type="EMBL" id="WAR46811.1"/>
    </source>
</evidence>
<evidence type="ECO:0000259" key="1">
    <source>
        <dbReference type="Pfam" id="PF05448"/>
    </source>
</evidence>
<sequence>MKSFSHSFSFDPGYGYSLQRLLSIEPPEAPPDFADFWQRRYRQALSCTASFTLGQSATHAGFKIFDIEYQSTDGFTIGGWLLEPENQVVEQCILVGHGYGGRSQPDFHFDIPKTAYLFPCFRGLSRSCCHGVSDQPNEHVLHGIDNPDRYILGGCVDDLWVGVTVMQALYPYAADHIAYMGISFGGGIGAMAVPWDARIKRVHLNVPTFGHQPLRLRLPTLGSGAAVTNYFQHHPGISRTLAYYDAAIAAGFAAQPLHMAAALFDPMVAPPGQFAVYNVWPAPKTLFVLDAGHFEYPAQAEQEQQLLQDLRLFFGIGANTA</sequence>
<dbReference type="InterPro" id="IPR008391">
    <property type="entry name" value="AXE1_dom"/>
</dbReference>
<feature type="domain" description="Acetyl xylan esterase" evidence="1">
    <location>
        <begin position="28"/>
        <end position="304"/>
    </location>
</feature>
<accession>A0ABY7GQP9</accession>
<proteinExistence type="predicted"/>
<protein>
    <submittedName>
        <fullName evidence="2">Acetylxylan esterase</fullName>
    </submittedName>
</protein>
<dbReference type="EMBL" id="CP113517">
    <property type="protein sequence ID" value="WAR46811.1"/>
    <property type="molecule type" value="Genomic_DNA"/>
</dbReference>
<dbReference type="Pfam" id="PF05448">
    <property type="entry name" value="AXE1"/>
    <property type="match status" value="1"/>
</dbReference>
<evidence type="ECO:0000313" key="3">
    <source>
        <dbReference type="Proteomes" id="UP001162780"/>
    </source>
</evidence>
<dbReference type="PANTHER" id="PTHR40111:SF1">
    <property type="entry name" value="CEPHALOSPORIN-C DEACETYLASE"/>
    <property type="match status" value="1"/>
</dbReference>
<reference evidence="2" key="1">
    <citation type="submission" date="2022-11" db="EMBL/GenBank/DDBJ databases">
        <title>Methylomonas rapida sp. nov., Carotenoid-Producing Obligate Methanotrophs with High Growth Characteristics and Biotechnological Potential.</title>
        <authorList>
            <person name="Tikhonova E.N."/>
            <person name="Suleimanov R.Z."/>
            <person name="Miroshnikov K."/>
            <person name="Oshkin I.Y."/>
            <person name="Belova S.E."/>
            <person name="Danilova O.V."/>
            <person name="Ashikhmin A."/>
            <person name="Konopkin A."/>
            <person name="But S.Y."/>
            <person name="Khmelenina V.N."/>
            <person name="Kuznetsov N."/>
            <person name="Pimenov N.V."/>
            <person name="Dedysh S.N."/>
        </authorList>
    </citation>
    <scope>NUCLEOTIDE SEQUENCE</scope>
    <source>
        <strain evidence="2">MP1</strain>
    </source>
</reference>
<dbReference type="SUPFAM" id="SSF53474">
    <property type="entry name" value="alpha/beta-Hydrolases"/>
    <property type="match status" value="1"/>
</dbReference>
<name>A0ABY7GQP9_9GAMM</name>
<keyword evidence="3" id="KW-1185">Reference proteome</keyword>
<dbReference type="Gene3D" id="3.40.50.1820">
    <property type="entry name" value="alpha/beta hydrolase"/>
    <property type="match status" value="1"/>
</dbReference>
<dbReference type="Proteomes" id="UP001162780">
    <property type="component" value="Chromosome"/>
</dbReference>